<name>A0A0K8SD32_LYGHE</name>
<keyword evidence="1" id="KW-1133">Transmembrane helix</keyword>
<evidence type="ECO:0000256" key="1">
    <source>
        <dbReference type="SAM" id="Phobius"/>
    </source>
</evidence>
<protein>
    <submittedName>
        <fullName evidence="2">Uncharacterized protein</fullName>
    </submittedName>
</protein>
<organism evidence="2">
    <name type="scientific">Lygus hesperus</name>
    <name type="common">Western plant bug</name>
    <dbReference type="NCBI Taxonomy" id="30085"/>
    <lineage>
        <taxon>Eukaryota</taxon>
        <taxon>Metazoa</taxon>
        <taxon>Ecdysozoa</taxon>
        <taxon>Arthropoda</taxon>
        <taxon>Hexapoda</taxon>
        <taxon>Insecta</taxon>
        <taxon>Pterygota</taxon>
        <taxon>Neoptera</taxon>
        <taxon>Paraneoptera</taxon>
        <taxon>Hemiptera</taxon>
        <taxon>Heteroptera</taxon>
        <taxon>Panheteroptera</taxon>
        <taxon>Cimicomorpha</taxon>
        <taxon>Miridae</taxon>
        <taxon>Mirini</taxon>
        <taxon>Lygus</taxon>
    </lineage>
</organism>
<feature type="transmembrane region" description="Helical" evidence="1">
    <location>
        <begin position="67"/>
        <end position="91"/>
    </location>
</feature>
<evidence type="ECO:0000313" key="2">
    <source>
        <dbReference type="EMBL" id="JAG50695.1"/>
    </source>
</evidence>
<sequence length="146" mass="16868">YSRRSSGILQFCAQLIPIRGSSSQEDRMWLRDPSDQELDRLGISRSTYDENAFYKAKLGGLCRFSNWWTFFYFLSNIFGFLTACGFAYGAFKEGEWEAVYESLHFIPLIVNVASTAAAYLYTQDEYLQVFRSIDKGIFDYDGTLDE</sequence>
<keyword evidence="1" id="KW-0472">Membrane</keyword>
<feature type="non-terminal residue" evidence="2">
    <location>
        <position position="146"/>
    </location>
</feature>
<dbReference type="AlphaFoldDB" id="A0A0K8SD32"/>
<reference evidence="2" key="1">
    <citation type="submission" date="2014-09" db="EMBL/GenBank/DDBJ databases">
        <authorList>
            <person name="Magalhaes I.L.F."/>
            <person name="Oliveira U."/>
            <person name="Santos F.R."/>
            <person name="Vidigal T.H.D.A."/>
            <person name="Brescovit A.D."/>
            <person name="Santos A.J."/>
        </authorList>
    </citation>
    <scope>NUCLEOTIDE SEQUENCE</scope>
</reference>
<keyword evidence="1" id="KW-0812">Transmembrane</keyword>
<accession>A0A0K8SD32</accession>
<feature type="transmembrane region" description="Helical" evidence="1">
    <location>
        <begin position="103"/>
        <end position="122"/>
    </location>
</feature>
<dbReference type="EMBL" id="GBRD01015131">
    <property type="protein sequence ID" value="JAG50695.1"/>
    <property type="molecule type" value="Transcribed_RNA"/>
</dbReference>
<feature type="non-terminal residue" evidence="2">
    <location>
        <position position="1"/>
    </location>
</feature>
<proteinExistence type="predicted"/>